<organism evidence="3 4">
    <name type="scientific">Aspergillus indologenus CBS 114.80</name>
    <dbReference type="NCBI Taxonomy" id="1450541"/>
    <lineage>
        <taxon>Eukaryota</taxon>
        <taxon>Fungi</taxon>
        <taxon>Dikarya</taxon>
        <taxon>Ascomycota</taxon>
        <taxon>Pezizomycotina</taxon>
        <taxon>Eurotiomycetes</taxon>
        <taxon>Eurotiomycetidae</taxon>
        <taxon>Eurotiales</taxon>
        <taxon>Aspergillaceae</taxon>
        <taxon>Aspergillus</taxon>
        <taxon>Aspergillus subgen. Circumdati</taxon>
    </lineage>
</organism>
<protein>
    <submittedName>
        <fullName evidence="3">Uncharacterized protein</fullName>
    </submittedName>
</protein>
<dbReference type="EMBL" id="KZ825499">
    <property type="protein sequence ID" value="PYI31815.1"/>
    <property type="molecule type" value="Genomic_DNA"/>
</dbReference>
<sequence length="282" mass="31775">MTPACPGQTINNLATSISPHKNRKSDAFYGSLDRQVRRTLTHKMQLPGYLTLSPDGSHQTSQKTNFKRFLLYLLAGILYLLPFLYIARHFRSIQYVGSSERTPLGYGMSRPFHPNVTAVNTNLNSHAALRRPLSTIYTQIYWHTEYSPLGKAPSESDHLCDAILPSHGFIAVDRQWAAARNWPDTMSMPNDTSKGVYLLEAYHHLHCLAILCYADDTPLYTFGKFTAGDGQVHQCRSWHELRDFATSYTACYRDSVPPIPLGDHFGFCDDGRDGLEEGADPM</sequence>
<dbReference type="Proteomes" id="UP000248817">
    <property type="component" value="Unassembled WGS sequence"/>
</dbReference>
<keyword evidence="2" id="KW-1133">Transmembrane helix</keyword>
<feature type="transmembrane region" description="Helical" evidence="2">
    <location>
        <begin position="69"/>
        <end position="87"/>
    </location>
</feature>
<evidence type="ECO:0000256" key="1">
    <source>
        <dbReference type="ARBA" id="ARBA00035112"/>
    </source>
</evidence>
<evidence type="ECO:0000256" key="2">
    <source>
        <dbReference type="SAM" id="Phobius"/>
    </source>
</evidence>
<dbReference type="PANTHER" id="PTHR33365">
    <property type="entry name" value="YALI0B05434P"/>
    <property type="match status" value="1"/>
</dbReference>
<dbReference type="PANTHER" id="PTHR33365:SF6">
    <property type="entry name" value="OXIDASE USTYA"/>
    <property type="match status" value="1"/>
</dbReference>
<evidence type="ECO:0000313" key="3">
    <source>
        <dbReference type="EMBL" id="PYI31815.1"/>
    </source>
</evidence>
<comment type="similarity">
    <text evidence="1">Belongs to the ustYa family.</text>
</comment>
<dbReference type="AlphaFoldDB" id="A0A2V5I4W7"/>
<dbReference type="GO" id="GO:0043386">
    <property type="term" value="P:mycotoxin biosynthetic process"/>
    <property type="evidence" value="ECO:0007669"/>
    <property type="project" value="InterPro"/>
</dbReference>
<evidence type="ECO:0000313" key="4">
    <source>
        <dbReference type="Proteomes" id="UP000248817"/>
    </source>
</evidence>
<keyword evidence="2" id="KW-0472">Membrane</keyword>
<keyword evidence="4" id="KW-1185">Reference proteome</keyword>
<gene>
    <name evidence="3" type="ORF">BP00DRAFT_415300</name>
</gene>
<reference evidence="3 4" key="1">
    <citation type="submission" date="2018-02" db="EMBL/GenBank/DDBJ databases">
        <title>The genomes of Aspergillus section Nigri reveals drivers in fungal speciation.</title>
        <authorList>
            <consortium name="DOE Joint Genome Institute"/>
            <person name="Vesth T.C."/>
            <person name="Nybo J."/>
            <person name="Theobald S."/>
            <person name="Brandl J."/>
            <person name="Frisvad J.C."/>
            <person name="Nielsen K.F."/>
            <person name="Lyhne E.K."/>
            <person name="Kogle M.E."/>
            <person name="Kuo A."/>
            <person name="Riley R."/>
            <person name="Clum A."/>
            <person name="Nolan M."/>
            <person name="Lipzen A."/>
            <person name="Salamov A."/>
            <person name="Henrissat B."/>
            <person name="Wiebenga A."/>
            <person name="De vries R.P."/>
            <person name="Grigoriev I.V."/>
            <person name="Mortensen U.H."/>
            <person name="Andersen M.R."/>
            <person name="Baker S.E."/>
        </authorList>
    </citation>
    <scope>NUCLEOTIDE SEQUENCE [LARGE SCALE GENOMIC DNA]</scope>
    <source>
        <strain evidence="3 4">CBS 114.80</strain>
    </source>
</reference>
<proteinExistence type="inferred from homology"/>
<dbReference type="InterPro" id="IPR021765">
    <property type="entry name" value="UstYa-like"/>
</dbReference>
<name>A0A2V5I4W7_9EURO</name>
<accession>A0A2V5I4W7</accession>
<keyword evidence="2" id="KW-0812">Transmembrane</keyword>